<organism evidence="2 3">
    <name type="scientific">Candidatus Sulfotelmatobacter kueseliae</name>
    <dbReference type="NCBI Taxonomy" id="2042962"/>
    <lineage>
        <taxon>Bacteria</taxon>
        <taxon>Pseudomonadati</taxon>
        <taxon>Acidobacteriota</taxon>
        <taxon>Terriglobia</taxon>
        <taxon>Terriglobales</taxon>
        <taxon>Candidatus Korobacteraceae</taxon>
        <taxon>Candidatus Sulfotelmatobacter</taxon>
    </lineage>
</organism>
<feature type="compositionally biased region" description="Polar residues" evidence="1">
    <location>
        <begin position="89"/>
        <end position="98"/>
    </location>
</feature>
<evidence type="ECO:0000313" key="2">
    <source>
        <dbReference type="EMBL" id="SPF31602.1"/>
    </source>
</evidence>
<name>A0A2U3JW02_9BACT</name>
<feature type="region of interest" description="Disordered" evidence="1">
    <location>
        <begin position="66"/>
        <end position="98"/>
    </location>
</feature>
<accession>A0A2U3JW02</accession>
<evidence type="ECO:0000256" key="1">
    <source>
        <dbReference type="SAM" id="MobiDB-lite"/>
    </source>
</evidence>
<dbReference type="EMBL" id="OMOD01000002">
    <property type="protein sequence ID" value="SPF31602.1"/>
    <property type="molecule type" value="Genomic_DNA"/>
</dbReference>
<sequence length="98" mass="10674">MGFVGPDPALKRRAILGHPFGTRLGFVGADPALKRRAILGRPFGTRLSFVGPDPALKRRAIFDRPCGTRPSAAKDGKREIVPTRHSAPRWQSTQLAGF</sequence>
<dbReference type="Proteomes" id="UP000238701">
    <property type="component" value="Unassembled WGS sequence"/>
</dbReference>
<protein>
    <submittedName>
        <fullName evidence="2">Uncharacterized protein</fullName>
    </submittedName>
</protein>
<evidence type="ECO:0000313" key="3">
    <source>
        <dbReference type="Proteomes" id="UP000238701"/>
    </source>
</evidence>
<gene>
    <name evidence="2" type="ORF">SBA1_100058</name>
</gene>
<reference evidence="3" key="1">
    <citation type="submission" date="2018-02" db="EMBL/GenBank/DDBJ databases">
        <authorList>
            <person name="Hausmann B."/>
        </authorList>
    </citation>
    <scope>NUCLEOTIDE SEQUENCE [LARGE SCALE GENOMIC DNA]</scope>
    <source>
        <strain evidence="3">Peat soil MAG SbA1</strain>
    </source>
</reference>
<dbReference type="AlphaFoldDB" id="A0A2U3JW02"/>
<proteinExistence type="predicted"/>
<feature type="compositionally biased region" description="Basic and acidic residues" evidence="1">
    <location>
        <begin position="72"/>
        <end position="82"/>
    </location>
</feature>